<organism evidence="2 3">
    <name type="scientific">Glossina austeni</name>
    <name type="common">Savannah tsetse fly</name>
    <dbReference type="NCBI Taxonomy" id="7395"/>
    <lineage>
        <taxon>Eukaryota</taxon>
        <taxon>Metazoa</taxon>
        <taxon>Ecdysozoa</taxon>
        <taxon>Arthropoda</taxon>
        <taxon>Hexapoda</taxon>
        <taxon>Insecta</taxon>
        <taxon>Pterygota</taxon>
        <taxon>Neoptera</taxon>
        <taxon>Endopterygota</taxon>
        <taxon>Diptera</taxon>
        <taxon>Brachycera</taxon>
        <taxon>Muscomorpha</taxon>
        <taxon>Hippoboscoidea</taxon>
        <taxon>Glossinidae</taxon>
        <taxon>Glossina</taxon>
    </lineage>
</organism>
<feature type="transmembrane region" description="Helical" evidence="1">
    <location>
        <begin position="16"/>
        <end position="36"/>
    </location>
</feature>
<dbReference type="AlphaFoldDB" id="A0A1A9UQ45"/>
<evidence type="ECO:0000313" key="3">
    <source>
        <dbReference type="Proteomes" id="UP000078200"/>
    </source>
</evidence>
<dbReference type="VEuPathDB" id="VectorBase:GAUT011810"/>
<keyword evidence="1" id="KW-0812">Transmembrane</keyword>
<keyword evidence="3" id="KW-1185">Reference proteome</keyword>
<proteinExistence type="predicted"/>
<dbReference type="EnsemblMetazoa" id="GAUT011810-RA">
    <property type="protein sequence ID" value="GAUT011810-PA"/>
    <property type="gene ID" value="GAUT011810"/>
</dbReference>
<dbReference type="PROSITE" id="PS51257">
    <property type="entry name" value="PROKAR_LIPOPROTEIN"/>
    <property type="match status" value="1"/>
</dbReference>
<keyword evidence="1" id="KW-1133">Transmembrane helix</keyword>
<keyword evidence="1" id="KW-0472">Membrane</keyword>
<evidence type="ECO:0000256" key="1">
    <source>
        <dbReference type="SAM" id="Phobius"/>
    </source>
</evidence>
<name>A0A1A9UQ45_GLOAU</name>
<sequence>MDDRERVNAITCLSRWWIRLSTLYLLCVIISCFIYLSVEESISGKYAPHLYKAPYKLPKALMYPPKKLKALVVQIRSDHPVPIVLKGRPHPGHARSHSHVHHHINAANMHIRGYRPLKLTGPTYTKNLAMFYKPMKLKLTNSKLKSKLKPVHKPATSYDVPFKYEIPNKEIYSSNEIQSLPVK</sequence>
<evidence type="ECO:0000313" key="2">
    <source>
        <dbReference type="EnsemblMetazoa" id="GAUT011810-PA"/>
    </source>
</evidence>
<reference evidence="2" key="1">
    <citation type="submission" date="2020-05" db="UniProtKB">
        <authorList>
            <consortium name="EnsemblMetazoa"/>
        </authorList>
    </citation>
    <scope>IDENTIFICATION</scope>
    <source>
        <strain evidence="2">TTRI</strain>
    </source>
</reference>
<dbReference type="Proteomes" id="UP000078200">
    <property type="component" value="Unassembled WGS sequence"/>
</dbReference>
<accession>A0A1A9UQ45</accession>
<protein>
    <submittedName>
        <fullName evidence="2">Uncharacterized protein</fullName>
    </submittedName>
</protein>